<evidence type="ECO:0000313" key="4">
    <source>
        <dbReference type="EMBL" id="EDN9630720.1"/>
    </source>
</evidence>
<evidence type="ECO:0000313" key="3">
    <source>
        <dbReference type="EMBL" id="EAE2899135.1"/>
    </source>
</evidence>
<proteinExistence type="predicted"/>
<evidence type="ECO:0000313" key="5">
    <source>
        <dbReference type="EMBL" id="HAB7723309.1"/>
    </source>
</evidence>
<dbReference type="EMBL" id="AAARLF010000013">
    <property type="protein sequence ID" value="EAE2899135.1"/>
    <property type="molecule type" value="Genomic_DNA"/>
</dbReference>
<dbReference type="InterPro" id="IPR014960">
    <property type="entry name" value="DUF1828"/>
</dbReference>
<reference evidence="3 6" key="2">
    <citation type="submission" date="2019-03" db="EMBL/GenBank/DDBJ databases">
        <authorList>
            <person name="Ashton P.M."/>
            <person name="Dallman T."/>
            <person name="Nair S."/>
            <person name="De Pinna E."/>
            <person name="Peters T."/>
            <person name="Grant K."/>
        </authorList>
    </citation>
    <scope>NUCLEOTIDE SEQUENCE [LARGE SCALE GENOMIC DNA]</scope>
    <source>
        <strain evidence="4 7">833351</strain>
        <strain evidence="3">RL15000271</strain>
    </source>
</reference>
<dbReference type="EMBL" id="AANDQG010000009">
    <property type="protein sequence ID" value="EDN9630720.1"/>
    <property type="molecule type" value="Genomic_DNA"/>
</dbReference>
<protein>
    <submittedName>
        <fullName evidence="3">DUF1829 domain-containing protein</fullName>
    </submittedName>
</protein>
<accession>A0A461U0S9</accession>
<organism evidence="3 6">
    <name type="scientific">Listeria monocytogenes</name>
    <dbReference type="NCBI Taxonomy" id="1639"/>
    <lineage>
        <taxon>Bacteria</taxon>
        <taxon>Bacillati</taxon>
        <taxon>Bacillota</taxon>
        <taxon>Bacilli</taxon>
        <taxon>Bacillales</taxon>
        <taxon>Listeriaceae</taxon>
        <taxon>Listeria</taxon>
    </lineage>
</organism>
<dbReference type="EMBL" id="DAAHYZ010000015">
    <property type="protein sequence ID" value="HAB7723309.1"/>
    <property type="molecule type" value="Genomic_DNA"/>
</dbReference>
<feature type="domain" description="DUF1828" evidence="1">
    <location>
        <begin position="33"/>
        <end position="121"/>
    </location>
</feature>
<dbReference type="Proteomes" id="UP000401273">
    <property type="component" value="Unassembled WGS sequence"/>
</dbReference>
<dbReference type="InterPro" id="IPR014961">
    <property type="entry name" value="DUF1829"/>
</dbReference>
<sequence length="257" mass="29316">MLGSEDLKTIYNNWIVKKFAYKDINSGVIRIDTPFFDRHNDSLILYALIDSNNNIVLTDGGYVLDDLESSGVDIIASPKKTELLKKHLNSYGVNLKDSDLSIKTNVKDFPHHKHRLLQAMLFTNDMFMLGKKTVKGIFFEDVAKFLEKNNIRAFQNANFVGNSGMTHKFEFSIPGIKNIPDKLIKTLNVPNNEMYAKALTADVKNTAEVLNRPSKFYAFINDQEKEITPDILHLLEYDNIKVIPFSKKKEIIAELAQ</sequence>
<dbReference type="Proteomes" id="UP000458487">
    <property type="component" value="Unassembled WGS sequence"/>
</dbReference>
<name>A0A461U0S9_LISMN</name>
<dbReference type="AlphaFoldDB" id="A0A461U0S9"/>
<evidence type="ECO:0000313" key="7">
    <source>
        <dbReference type="Proteomes" id="UP000458487"/>
    </source>
</evidence>
<feature type="domain" description="DUF1829" evidence="2">
    <location>
        <begin position="161"/>
        <end position="248"/>
    </location>
</feature>
<evidence type="ECO:0000313" key="6">
    <source>
        <dbReference type="Proteomes" id="UP000401273"/>
    </source>
</evidence>
<gene>
    <name evidence="3" type="ORF">E1W43_14430</name>
    <name evidence="4" type="ORF">GI230_14015</name>
    <name evidence="5" type="ORF">GYP27_15095</name>
</gene>
<evidence type="ECO:0000259" key="2">
    <source>
        <dbReference type="Pfam" id="PF08862"/>
    </source>
</evidence>
<dbReference type="RefSeq" id="WP_003749255.1">
    <property type="nucleotide sequence ID" value="NZ_CP019615.1"/>
</dbReference>
<dbReference type="Proteomes" id="UP000840569">
    <property type="component" value="Unassembled WGS sequence"/>
</dbReference>
<dbReference type="Pfam" id="PF08862">
    <property type="entry name" value="DUF1829"/>
    <property type="match status" value="1"/>
</dbReference>
<comment type="caution">
    <text evidence="3">The sequence shown here is derived from an EMBL/GenBank/DDBJ whole genome shotgun (WGS) entry which is preliminary data.</text>
</comment>
<reference evidence="5" key="1">
    <citation type="journal article" date="2018" name="Genome Biol.">
        <title>SKESA: strategic k-mer extension for scrupulous assemblies.</title>
        <authorList>
            <person name="Souvorov A."/>
            <person name="Agarwala R."/>
            <person name="Lipman D.J."/>
        </authorList>
    </citation>
    <scope>NUCLEOTIDE SEQUENCE [LARGE SCALE GENOMIC DNA]</scope>
    <source>
        <strain evidence="5">CFIAFB20140010</strain>
    </source>
</reference>
<dbReference type="Pfam" id="PF08861">
    <property type="entry name" value="DUF1828"/>
    <property type="match status" value="1"/>
</dbReference>
<reference evidence="5" key="3">
    <citation type="submission" date="2020-01" db="EMBL/GenBank/DDBJ databases">
        <authorList>
            <consortium name="NCBI Pathogen Detection Project"/>
        </authorList>
    </citation>
    <scope>NUCLEOTIDE SEQUENCE</scope>
    <source>
        <strain evidence="5">CFIAFB20140010</strain>
    </source>
</reference>
<evidence type="ECO:0000259" key="1">
    <source>
        <dbReference type="Pfam" id="PF08861"/>
    </source>
</evidence>